<evidence type="ECO:0000313" key="3">
    <source>
        <dbReference type="Proteomes" id="UP000676246"/>
    </source>
</evidence>
<feature type="transmembrane region" description="Helical" evidence="1">
    <location>
        <begin position="151"/>
        <end position="169"/>
    </location>
</feature>
<feature type="transmembrane region" description="Helical" evidence="1">
    <location>
        <begin position="82"/>
        <end position="106"/>
    </location>
</feature>
<gene>
    <name evidence="2" type="ORF">KAK03_02475</name>
</gene>
<evidence type="ECO:0000313" key="2">
    <source>
        <dbReference type="EMBL" id="MBQ0929333.1"/>
    </source>
</evidence>
<dbReference type="RefSeq" id="WP_210851582.1">
    <property type="nucleotide sequence ID" value="NZ_JAGQDD010000001.1"/>
</dbReference>
<accession>A0A940Y7Y3</accession>
<feature type="transmembrane region" description="Helical" evidence="1">
    <location>
        <begin position="220"/>
        <end position="242"/>
    </location>
</feature>
<proteinExistence type="predicted"/>
<feature type="transmembrane region" description="Helical" evidence="1">
    <location>
        <begin position="113"/>
        <end position="131"/>
    </location>
</feature>
<feature type="transmembrane region" description="Helical" evidence="1">
    <location>
        <begin position="254"/>
        <end position="272"/>
    </location>
</feature>
<comment type="caution">
    <text evidence="2">The sequence shown here is derived from an EMBL/GenBank/DDBJ whole genome shotgun (WGS) entry which is preliminary data.</text>
</comment>
<sequence>MNPMIAGTAFVLALLCAAAMGLAIQRGTTCTVAAVEEWRTSRRTTRLAAMVEASLWVCAGVMLARQLGHAGAWPAGYAVSRWTGIGAALLGLGAVLNQACVFGTVARLGSGQWVYAATPLGFYLGCVSVGAVFSPPRPLPVDSPLAGAPPWWPGLLMAGLLGLVLWRAWRARAAQRIALSGAWSPHTATTVIGLSFAGLLLLAGAWTYTDVLQDLARGMAASLLARAALGLAVLVGAIVGGWSSGTLRPGRFRASALLRCAAGGLLMGWGGALIPGGNDGLVLLGMPMLLPYAWVAFGTMVAVIAAALQVLAPR</sequence>
<keyword evidence="1" id="KW-0472">Membrane</keyword>
<evidence type="ECO:0000256" key="1">
    <source>
        <dbReference type="SAM" id="Phobius"/>
    </source>
</evidence>
<dbReference type="EMBL" id="JAGQDD010000001">
    <property type="protein sequence ID" value="MBQ0929333.1"/>
    <property type="molecule type" value="Genomic_DNA"/>
</dbReference>
<feature type="transmembrane region" description="Helical" evidence="1">
    <location>
        <begin position="190"/>
        <end position="208"/>
    </location>
</feature>
<dbReference type="AlphaFoldDB" id="A0A940Y7Y3"/>
<feature type="transmembrane region" description="Helical" evidence="1">
    <location>
        <begin position="292"/>
        <end position="312"/>
    </location>
</feature>
<keyword evidence="1" id="KW-1133">Transmembrane helix</keyword>
<reference evidence="2 3" key="1">
    <citation type="submission" date="2021-04" db="EMBL/GenBank/DDBJ databases">
        <title>The genome sequence of Ideonella sp. 3Y2.</title>
        <authorList>
            <person name="Liu Y."/>
        </authorList>
    </citation>
    <scope>NUCLEOTIDE SEQUENCE [LARGE SCALE GENOMIC DNA]</scope>
    <source>
        <strain evidence="2 3">3Y2</strain>
    </source>
</reference>
<dbReference type="Pfam" id="PF04143">
    <property type="entry name" value="Sulf_transp"/>
    <property type="match status" value="1"/>
</dbReference>
<name>A0A940Y7Y3_9BURK</name>
<dbReference type="Proteomes" id="UP000676246">
    <property type="component" value="Unassembled WGS sequence"/>
</dbReference>
<organism evidence="2 3">
    <name type="scientific">Ideonella alba</name>
    <dbReference type="NCBI Taxonomy" id="2824118"/>
    <lineage>
        <taxon>Bacteria</taxon>
        <taxon>Pseudomonadati</taxon>
        <taxon>Pseudomonadota</taxon>
        <taxon>Betaproteobacteria</taxon>
        <taxon>Burkholderiales</taxon>
        <taxon>Sphaerotilaceae</taxon>
        <taxon>Ideonella</taxon>
    </lineage>
</organism>
<protein>
    <submittedName>
        <fullName evidence="2">YeeE/YedE family protein</fullName>
    </submittedName>
</protein>
<keyword evidence="1" id="KW-0812">Transmembrane</keyword>
<dbReference type="InterPro" id="IPR007272">
    <property type="entry name" value="Sulf_transp_TsuA/YedE"/>
</dbReference>
<keyword evidence="3" id="KW-1185">Reference proteome</keyword>